<organism evidence="2 3">
    <name type="scientific">Temnothorax longispinosus</name>
    <dbReference type="NCBI Taxonomy" id="300112"/>
    <lineage>
        <taxon>Eukaryota</taxon>
        <taxon>Metazoa</taxon>
        <taxon>Ecdysozoa</taxon>
        <taxon>Arthropoda</taxon>
        <taxon>Hexapoda</taxon>
        <taxon>Insecta</taxon>
        <taxon>Pterygota</taxon>
        <taxon>Neoptera</taxon>
        <taxon>Endopterygota</taxon>
        <taxon>Hymenoptera</taxon>
        <taxon>Apocrita</taxon>
        <taxon>Aculeata</taxon>
        <taxon>Formicoidea</taxon>
        <taxon>Formicidae</taxon>
        <taxon>Myrmicinae</taxon>
        <taxon>Temnothorax</taxon>
    </lineage>
</organism>
<dbReference type="Proteomes" id="UP000310200">
    <property type="component" value="Unassembled WGS sequence"/>
</dbReference>
<reference evidence="2 3" key="1">
    <citation type="journal article" date="2019" name="Philos. Trans. R. Soc. Lond., B, Biol. Sci.">
        <title>Ant behaviour and brain gene expression of defending hosts depend on the ecological success of the intruding social parasite.</title>
        <authorList>
            <person name="Kaur R."/>
            <person name="Stoldt M."/>
            <person name="Jongepier E."/>
            <person name="Feldmeyer B."/>
            <person name="Menzel F."/>
            <person name="Bornberg-Bauer E."/>
            <person name="Foitzik S."/>
        </authorList>
    </citation>
    <scope>NUCLEOTIDE SEQUENCE [LARGE SCALE GENOMIC DNA]</scope>
    <source>
        <tissue evidence="2">Whole body</tissue>
    </source>
</reference>
<name>A0A4S2L1M2_9HYME</name>
<gene>
    <name evidence="2" type="ORF">DBV15_06362</name>
</gene>
<feature type="region of interest" description="Disordered" evidence="1">
    <location>
        <begin position="227"/>
        <end position="256"/>
    </location>
</feature>
<feature type="region of interest" description="Disordered" evidence="1">
    <location>
        <begin position="370"/>
        <end position="400"/>
    </location>
</feature>
<evidence type="ECO:0000256" key="1">
    <source>
        <dbReference type="SAM" id="MobiDB-lite"/>
    </source>
</evidence>
<evidence type="ECO:0000313" key="3">
    <source>
        <dbReference type="Proteomes" id="UP000310200"/>
    </source>
</evidence>
<accession>A0A4S2L1M2</accession>
<dbReference type="AlphaFoldDB" id="A0A4S2L1M2"/>
<sequence>MIERNVACCHACSASLPTDGTGVRERLAHLRTSPSPSRGKRRRPFGTIPHHTTVPGTKGDFLSLPLSLLLSSTYYLSSPNSHRSPSAPFVFVLAQFSLLSRRSFFPLLRSRSGSATVTTTTYISTKSFRRTPISARRGGTVARGKLQSSGIKGGSGGRGREDAKRRKEPKWSHRRKERTEVSSLSEMIAAFAGTTYTRKEASQGRWHPKDTGTTARLYKRVRIGTPRFCRSTSGGANQPTSSAQENATMPRNKPRRKTLLGEVSARSSYEFRMSAGRDYSLKFCKKCYLEARKQKECARILSHDDVSRDPQRKQTGDDVAERRRRIVAPEETARARTAEKERRAAAAVVPGGFVELARCRGAPKIEYWWGDDGDQPHNDRVPRAKAPLTNRPTEPKGSGARTRHCIILPFRGSGASSEIIAESI</sequence>
<feature type="compositionally biased region" description="Polar residues" evidence="1">
    <location>
        <begin position="230"/>
        <end position="249"/>
    </location>
</feature>
<feature type="compositionally biased region" description="Basic and acidic residues" evidence="1">
    <location>
        <begin position="158"/>
        <end position="171"/>
    </location>
</feature>
<comment type="caution">
    <text evidence="2">The sequence shown here is derived from an EMBL/GenBank/DDBJ whole genome shotgun (WGS) entry which is preliminary data.</text>
</comment>
<dbReference type="EMBL" id="QBLH01000326">
    <property type="protein sequence ID" value="TGZ56593.1"/>
    <property type="molecule type" value="Genomic_DNA"/>
</dbReference>
<protein>
    <submittedName>
        <fullName evidence="2">Uncharacterized protein</fullName>
    </submittedName>
</protein>
<feature type="region of interest" description="Disordered" evidence="1">
    <location>
        <begin position="138"/>
        <end position="179"/>
    </location>
</feature>
<keyword evidence="3" id="KW-1185">Reference proteome</keyword>
<proteinExistence type="predicted"/>
<evidence type="ECO:0000313" key="2">
    <source>
        <dbReference type="EMBL" id="TGZ56593.1"/>
    </source>
</evidence>